<dbReference type="InterPro" id="IPR050250">
    <property type="entry name" value="Macrolide_Exporter_MacB"/>
</dbReference>
<dbReference type="InterPro" id="IPR003838">
    <property type="entry name" value="ABC3_permease_C"/>
</dbReference>
<dbReference type="RefSeq" id="WP_115371608.1">
    <property type="nucleotide sequence ID" value="NZ_QASA01000001.1"/>
</dbReference>
<dbReference type="PANTHER" id="PTHR30572">
    <property type="entry name" value="MEMBRANE COMPONENT OF TRANSPORTER-RELATED"/>
    <property type="match status" value="1"/>
</dbReference>
<evidence type="ECO:0000256" key="3">
    <source>
        <dbReference type="ARBA" id="ARBA00022692"/>
    </source>
</evidence>
<dbReference type="Pfam" id="PF02687">
    <property type="entry name" value="FtsX"/>
    <property type="match status" value="2"/>
</dbReference>
<feature type="transmembrane region" description="Helical" evidence="6">
    <location>
        <begin position="21"/>
        <end position="41"/>
    </location>
</feature>
<keyword evidence="2" id="KW-1003">Cell membrane</keyword>
<dbReference type="GO" id="GO:0005524">
    <property type="term" value="F:ATP binding"/>
    <property type="evidence" value="ECO:0007669"/>
    <property type="project" value="UniProtKB-KW"/>
</dbReference>
<proteinExistence type="predicted"/>
<evidence type="ECO:0000256" key="4">
    <source>
        <dbReference type="ARBA" id="ARBA00022989"/>
    </source>
</evidence>
<feature type="transmembrane region" description="Helical" evidence="6">
    <location>
        <begin position="727"/>
        <end position="749"/>
    </location>
</feature>
<organism evidence="9 10">
    <name type="scientific">Adhaeribacter pallidiroseus</name>
    <dbReference type="NCBI Taxonomy" id="2072847"/>
    <lineage>
        <taxon>Bacteria</taxon>
        <taxon>Pseudomonadati</taxon>
        <taxon>Bacteroidota</taxon>
        <taxon>Cytophagia</taxon>
        <taxon>Cytophagales</taxon>
        <taxon>Hymenobacteraceae</taxon>
        <taxon>Adhaeribacter</taxon>
    </lineage>
</organism>
<sequence>MLKNYLKIAWRNLLRNKAYSAINIAGLATGISACILIFFYVKDELTYEQHFDKYDQIYRVVTDINLQGQQDKFARSPAPLAAALQKDYPEIQKVARLLPIGKQTVWLEDKAFNEEDLFFADSTFFDIFSYEFLKGNPQTALQNPRTVVISDRLAEKYFGSVNEALGQVLQFSKNAHVVTGVFKDVGHTHIKANMFLAERTLKYNTVDSANYSWFGMNWFTYVLLDGPNQEKSFQQKLDQLYNQEVAPWSEKYKVSARLRFMLQPITTIHLNPDRTYDISPAGNKSYVYIFGLVAVFILLIACINYMNLATARSTKRSREVGLRKVVGAHRSQIIWQFVGESVILTLVAILLAVASVEIMLPFFNSLTGKNFTHGAFVQFSFIATLAAIVLFVGLIAGSYPAFYLSNFKPVEVLKSDKNPRNSNAFFRKGLVVVQFTISLILISGTVIVYRQMQFLKNSELGFRKEQLLVIEVPLGDTILTNHLPAVKAELLQQPDVEKVSTSVQIPGERASRALVQTKQNDLIIEKTMAAMFVDYDFLDLMGIKLTQGRNFSRNHTNDHKNSYIINEAAARELGWKKPLGKLLVMGDNDSSYVIGVVKNFHYTSLHHKIEPLVIALIPATPAYLLVRVKPDNLPRTIKKIETIWKNFDPKHPMEYYFLDENFARQYRSEEKMLTVFGYFAGLTILIACLGLFGLTSFTAEQRTKEIGIRKVLGSSVTDIVILLSRDFALLVFISMVLACPVAWYGMHYWLQDFAYRLPIQWWIFVLAGVAALLIAMLTVSFQAAKAAWLNPVKALRSE</sequence>
<dbReference type="InterPro" id="IPR025857">
    <property type="entry name" value="MacB_PCD"/>
</dbReference>
<dbReference type="AlphaFoldDB" id="A0A369QCF5"/>
<evidence type="ECO:0000313" key="10">
    <source>
        <dbReference type="Proteomes" id="UP000253919"/>
    </source>
</evidence>
<feature type="transmembrane region" description="Helical" evidence="6">
    <location>
        <begin position="761"/>
        <end position="781"/>
    </location>
</feature>
<evidence type="ECO:0000256" key="6">
    <source>
        <dbReference type="SAM" id="Phobius"/>
    </source>
</evidence>
<keyword evidence="10" id="KW-1185">Reference proteome</keyword>
<comment type="subcellular location">
    <subcellularLocation>
        <location evidence="1">Cell membrane</location>
        <topology evidence="1">Multi-pass membrane protein</topology>
    </subcellularLocation>
</comment>
<dbReference type="Pfam" id="PF12704">
    <property type="entry name" value="MacB_PCD"/>
    <property type="match status" value="2"/>
</dbReference>
<comment type="caution">
    <text evidence="9">The sequence shown here is derived from an EMBL/GenBank/DDBJ whole genome shotgun (WGS) entry which is preliminary data.</text>
</comment>
<evidence type="ECO:0000259" key="8">
    <source>
        <dbReference type="Pfam" id="PF12704"/>
    </source>
</evidence>
<accession>A0A369QCF5</accession>
<feature type="domain" description="MacB-like periplasmic core" evidence="8">
    <location>
        <begin position="465"/>
        <end position="631"/>
    </location>
</feature>
<keyword evidence="5 6" id="KW-0472">Membrane</keyword>
<name>A0A369QCF5_9BACT</name>
<feature type="transmembrane region" description="Helical" evidence="6">
    <location>
        <begin position="376"/>
        <end position="404"/>
    </location>
</feature>
<protein>
    <submittedName>
        <fullName evidence="9">Macrolide export ATP-binding/permease protein MacB</fullName>
    </submittedName>
</protein>
<feature type="transmembrane region" description="Helical" evidence="6">
    <location>
        <begin position="333"/>
        <end position="356"/>
    </location>
</feature>
<feature type="transmembrane region" description="Helical" evidence="6">
    <location>
        <begin position="425"/>
        <end position="449"/>
    </location>
</feature>
<dbReference type="GO" id="GO:0022857">
    <property type="term" value="F:transmembrane transporter activity"/>
    <property type="evidence" value="ECO:0007669"/>
    <property type="project" value="TreeGrafter"/>
</dbReference>
<evidence type="ECO:0000313" key="9">
    <source>
        <dbReference type="EMBL" id="RDC62122.1"/>
    </source>
</evidence>
<dbReference type="OrthoDB" id="5933722at2"/>
<keyword evidence="9" id="KW-0067">ATP-binding</keyword>
<evidence type="ECO:0000256" key="5">
    <source>
        <dbReference type="ARBA" id="ARBA00023136"/>
    </source>
</evidence>
<feature type="domain" description="ABC3 transporter permease C-terminal" evidence="7">
    <location>
        <begin position="679"/>
        <end position="791"/>
    </location>
</feature>
<dbReference type="PANTHER" id="PTHR30572:SF18">
    <property type="entry name" value="ABC-TYPE MACROLIDE FAMILY EXPORT SYSTEM PERMEASE COMPONENT 2"/>
    <property type="match status" value="1"/>
</dbReference>
<keyword evidence="9" id="KW-0547">Nucleotide-binding</keyword>
<feature type="domain" description="ABC3 transporter permease C-terminal" evidence="7">
    <location>
        <begin position="292"/>
        <end position="408"/>
    </location>
</feature>
<keyword evidence="3 6" id="KW-0812">Transmembrane</keyword>
<dbReference type="GO" id="GO:0005886">
    <property type="term" value="C:plasma membrane"/>
    <property type="evidence" value="ECO:0007669"/>
    <property type="project" value="UniProtKB-SubCell"/>
</dbReference>
<keyword evidence="4 6" id="KW-1133">Transmembrane helix</keyword>
<feature type="transmembrane region" description="Helical" evidence="6">
    <location>
        <begin position="286"/>
        <end position="308"/>
    </location>
</feature>
<feature type="domain" description="MacB-like periplasmic core" evidence="8">
    <location>
        <begin position="20"/>
        <end position="239"/>
    </location>
</feature>
<gene>
    <name evidence="9" type="ORF">AHMF7616_00713</name>
</gene>
<evidence type="ECO:0000256" key="2">
    <source>
        <dbReference type="ARBA" id="ARBA00022475"/>
    </source>
</evidence>
<evidence type="ECO:0000256" key="1">
    <source>
        <dbReference type="ARBA" id="ARBA00004651"/>
    </source>
</evidence>
<dbReference type="Proteomes" id="UP000253919">
    <property type="component" value="Unassembled WGS sequence"/>
</dbReference>
<reference evidence="9 10" key="1">
    <citation type="submission" date="2018-04" db="EMBL/GenBank/DDBJ databases">
        <title>Adhaeribacter sp. HMF7616 genome sequencing and assembly.</title>
        <authorList>
            <person name="Kang H."/>
            <person name="Kang J."/>
            <person name="Cha I."/>
            <person name="Kim H."/>
            <person name="Joh K."/>
        </authorList>
    </citation>
    <scope>NUCLEOTIDE SEQUENCE [LARGE SCALE GENOMIC DNA]</scope>
    <source>
        <strain evidence="9 10">HMF7616</strain>
    </source>
</reference>
<evidence type="ECO:0000259" key="7">
    <source>
        <dbReference type="Pfam" id="PF02687"/>
    </source>
</evidence>
<feature type="transmembrane region" description="Helical" evidence="6">
    <location>
        <begin position="675"/>
        <end position="699"/>
    </location>
</feature>
<dbReference type="EMBL" id="QASA01000001">
    <property type="protein sequence ID" value="RDC62122.1"/>
    <property type="molecule type" value="Genomic_DNA"/>
</dbReference>
<dbReference type="PROSITE" id="PS51257">
    <property type="entry name" value="PROKAR_LIPOPROTEIN"/>
    <property type="match status" value="1"/>
</dbReference>